<organism evidence="3">
    <name type="scientific">Arabidopsis lyrata subsp. lyrata</name>
    <name type="common">Lyre-leaved rock-cress</name>
    <dbReference type="NCBI Taxonomy" id="81972"/>
    <lineage>
        <taxon>Eukaryota</taxon>
        <taxon>Viridiplantae</taxon>
        <taxon>Streptophyta</taxon>
        <taxon>Embryophyta</taxon>
        <taxon>Tracheophyta</taxon>
        <taxon>Spermatophyta</taxon>
        <taxon>Magnoliopsida</taxon>
        <taxon>eudicotyledons</taxon>
        <taxon>Gunneridae</taxon>
        <taxon>Pentapetalae</taxon>
        <taxon>rosids</taxon>
        <taxon>malvids</taxon>
        <taxon>Brassicales</taxon>
        <taxon>Brassicaceae</taxon>
        <taxon>Camelineae</taxon>
        <taxon>Arabidopsis</taxon>
    </lineage>
</organism>
<evidence type="ECO:0000313" key="2">
    <source>
        <dbReference type="EMBL" id="EFH62648.1"/>
    </source>
</evidence>
<name>D7KTE4_ARALL</name>
<reference evidence="2" key="1">
    <citation type="submission" date="2009-11" db="EMBL/GenBank/DDBJ databases">
        <authorList>
            <consortium name="US DOE Joint Genome Institute (JGI-PGF)"/>
            <person name="Ottilar R."/>
            <person name="Schmutz J."/>
            <person name="Salamov A."/>
            <person name="Cheng J.F."/>
            <person name="Lucas S."/>
            <person name="Pitluck S."/>
            <person name="Gundlach H."/>
            <person name="Guo Y."/>
            <person name="Haberer G."/>
            <person name="Nasrallah J."/>
            <person name="Mayer K.F.X."/>
            <person name="van de Peer Y."/>
            <person name="Weigel D."/>
            <person name="Grigoriev I.V."/>
        </authorList>
    </citation>
    <scope>NUCLEOTIDE SEQUENCE</scope>
</reference>
<evidence type="ECO:0000313" key="3">
    <source>
        <dbReference type="Proteomes" id="UP000008694"/>
    </source>
</evidence>
<dbReference type="Gramene" id="scaffold_200143.1">
    <property type="protein sequence ID" value="scaffold_200143.1"/>
    <property type="gene ID" value="scaffold_200143.1"/>
</dbReference>
<keyword evidence="3" id="KW-1185">Reference proteome</keyword>
<protein>
    <submittedName>
        <fullName evidence="2">Uncharacterized protein</fullName>
    </submittedName>
</protein>
<reference evidence="2" key="2">
    <citation type="submission" date="2010-06" db="EMBL/GenBank/DDBJ databases">
        <title>The basis of rapid genome size change in Arabidopsis.</title>
        <authorList>
            <consortium name="US DOE Joint Genome Institute (JGI-PGF)"/>
            <person name="Bakker E."/>
            <person name="Bergelson J."/>
            <person name="Cheng J.Fang."/>
            <person name="Clark R.M."/>
            <person name="Fawcett J."/>
            <person name="Gaut B."/>
            <person name="Grigoriev I."/>
            <person name="Gundlach H."/>
            <person name="Guo Y."/>
            <person name="Haberer G."/>
            <person name="Hollister J."/>
            <person name="Hu T.T."/>
            <person name="Mayer K.F.X."/>
            <person name="Nasrallah J."/>
            <person name="Nordborg M."/>
            <person name="Otillar R."/>
            <person name="Pattyn P."/>
            <person name="Schmutz J."/>
            <person name="Spannagl M."/>
            <person name="van de Peer Y."/>
            <person name="Wang X."/>
            <person name="Weigel D."/>
            <person name="Yang L."/>
        </authorList>
    </citation>
    <scope>NUCLEOTIDE SEQUENCE</scope>
</reference>
<gene>
    <name evidence="2" type="ORF">ARALYDRAFT_893069</name>
    <name evidence="1" type="ORF">ARALYDRAFT_900163</name>
</gene>
<dbReference type="Gramene" id="scaffold_304133.1">
    <property type="protein sequence ID" value="scaffold_304133.1"/>
    <property type="gene ID" value="scaffold_304133.1"/>
</dbReference>
<dbReference type="Proteomes" id="UP000008694">
    <property type="component" value="Unassembled WGS sequence"/>
</dbReference>
<dbReference type="EMBL" id="GL348714">
    <property type="protein sequence ID" value="EFH62648.1"/>
    <property type="molecule type" value="Genomic_DNA"/>
</dbReference>
<reference evidence="3" key="3">
    <citation type="journal article" date="2011" name="Nat. Genet.">
        <title>The Arabidopsis lyrata genome sequence and the basis of rapid genome size change.</title>
        <authorList>
            <person name="Hu T.T."/>
            <person name="Pattyn P."/>
            <person name="Bakker E.G."/>
            <person name="Cao J."/>
            <person name="Cheng J.-F."/>
            <person name="Clark R.M."/>
            <person name="Fahlgren N."/>
            <person name="Fawcett J.A."/>
            <person name="Grimwood J."/>
            <person name="Gundlach H."/>
            <person name="Haberer G."/>
            <person name="Hollister J.D."/>
            <person name="Ossowski S."/>
            <person name="Ottilar R.P."/>
            <person name="Salamov A.A."/>
            <person name="Schneeberger K."/>
            <person name="Spannagl M."/>
            <person name="Wang X."/>
            <person name="Yang L."/>
            <person name="Nasrallah M.E."/>
            <person name="Bergelson J."/>
            <person name="Carrington J.C."/>
            <person name="Gaut B.S."/>
            <person name="Schmutz J."/>
            <person name="Mayer K.F.X."/>
            <person name="Van de Peer Y."/>
            <person name="Grigoriev I.V."/>
            <person name="Nordborg M."/>
            <person name="Weigel D."/>
            <person name="Guo Y.-L."/>
        </authorList>
    </citation>
    <scope>NUCLEOTIDE SEQUENCE [LARGE SCALE GENOMIC DNA]</scope>
    <source>
        <strain evidence="3">cv. MN47</strain>
    </source>
</reference>
<dbReference type="EMBL" id="GL348715">
    <property type="protein sequence ID" value="EFH60359.1"/>
    <property type="molecule type" value="Genomic_DNA"/>
</dbReference>
<proteinExistence type="predicted"/>
<dbReference type="HOGENOM" id="CLU_3109130_0_0_1"/>
<dbReference type="AlphaFoldDB" id="D7KTE4"/>
<sequence length="51" mass="5547">MPSTVGYLNDGGWFSRLASVDLFSPLASSFPAVFGYYSKAGWLMSGIVWLP</sequence>
<evidence type="ECO:0000313" key="1">
    <source>
        <dbReference type="EMBL" id="EFH60359.1"/>
    </source>
</evidence>
<accession>D7KTE4</accession>